<dbReference type="Pfam" id="PF20128">
    <property type="entry name" value="DUF6518"/>
    <property type="match status" value="1"/>
</dbReference>
<dbReference type="AlphaFoldDB" id="A0A1G7S8X7"/>
<keyword evidence="1" id="KW-0812">Transmembrane</keyword>
<evidence type="ECO:0000313" key="3">
    <source>
        <dbReference type="Proteomes" id="UP000198614"/>
    </source>
</evidence>
<evidence type="ECO:0000256" key="1">
    <source>
        <dbReference type="SAM" id="Phobius"/>
    </source>
</evidence>
<dbReference type="InterPro" id="IPR045393">
    <property type="entry name" value="DUF6518"/>
</dbReference>
<feature type="transmembrane region" description="Helical" evidence="1">
    <location>
        <begin position="40"/>
        <end position="58"/>
    </location>
</feature>
<keyword evidence="1" id="KW-0472">Membrane</keyword>
<feature type="transmembrane region" description="Helical" evidence="1">
    <location>
        <begin position="123"/>
        <end position="141"/>
    </location>
</feature>
<feature type="transmembrane region" description="Helical" evidence="1">
    <location>
        <begin position="205"/>
        <end position="227"/>
    </location>
</feature>
<accession>A0A1G7S8X7</accession>
<feature type="transmembrane region" description="Helical" evidence="1">
    <location>
        <begin position="153"/>
        <end position="173"/>
    </location>
</feature>
<name>A0A1G7S8X7_9ACTN</name>
<feature type="transmembrane region" description="Helical" evidence="1">
    <location>
        <begin position="179"/>
        <end position="198"/>
    </location>
</feature>
<feature type="transmembrane region" description="Helical" evidence="1">
    <location>
        <begin position="93"/>
        <end position="111"/>
    </location>
</feature>
<protein>
    <submittedName>
        <fullName evidence="2">Uncharacterized protein</fullName>
    </submittedName>
</protein>
<reference evidence="2 3" key="1">
    <citation type="submission" date="2016-10" db="EMBL/GenBank/DDBJ databases">
        <authorList>
            <person name="de Groot N.N."/>
        </authorList>
    </citation>
    <scope>NUCLEOTIDE SEQUENCE [LARGE SCALE GENOMIC DNA]</scope>
    <source>
        <strain evidence="2 3">CGMCC 4.1859</strain>
    </source>
</reference>
<dbReference type="EMBL" id="FNAX01000015">
    <property type="protein sequence ID" value="SDG19431.1"/>
    <property type="molecule type" value="Genomic_DNA"/>
</dbReference>
<proteinExistence type="predicted"/>
<gene>
    <name evidence="2" type="ORF">SAMN05216260_115170</name>
</gene>
<organism evidence="2 3">
    <name type="scientific">Streptomyces griseoaurantiacus</name>
    <dbReference type="NCBI Taxonomy" id="68213"/>
    <lineage>
        <taxon>Bacteria</taxon>
        <taxon>Bacillati</taxon>
        <taxon>Actinomycetota</taxon>
        <taxon>Actinomycetes</taxon>
        <taxon>Kitasatosporales</taxon>
        <taxon>Streptomycetaceae</taxon>
        <taxon>Streptomyces</taxon>
        <taxon>Streptomyces aurantiacus group</taxon>
    </lineage>
</organism>
<keyword evidence="1" id="KW-1133">Transmembrane helix</keyword>
<dbReference type="Proteomes" id="UP000198614">
    <property type="component" value="Unassembled WGS sequence"/>
</dbReference>
<evidence type="ECO:0000313" key="2">
    <source>
        <dbReference type="EMBL" id="SDG19431.1"/>
    </source>
</evidence>
<feature type="transmembrane region" description="Helical" evidence="1">
    <location>
        <begin position="70"/>
        <end position="88"/>
    </location>
</feature>
<sequence length="234" mass="24191">MCPSFAGVSFAVPNYTPHVYTLGIVSRMATTTAIRRDSPLLALSAVTAFGLLLGWATFTLHGTTPLLERATNSVSTWIIWTAAAGAVLRTARLAAWSGGLMMLATCAGYYLTAGVGDTAGTAAVWSVAGLAGGPLLGWAGWTVRHGRGTARATAGAAIAMVVLGEGLWLGLTLRYWGEAAVYLAVGALLTAALTVFLARAGVRRFWLCAVLAPLFAGAFYLAELLVLDGLIGSV</sequence>